<dbReference type="CDD" id="cd18176">
    <property type="entry name" value="ATP-synt_Vo_c_ATP6C_rpt2"/>
    <property type="match status" value="1"/>
</dbReference>
<evidence type="ECO:0000256" key="8">
    <source>
        <dbReference type="ARBA" id="ARBA00023136"/>
    </source>
</evidence>
<dbReference type="Pfam" id="PF00137">
    <property type="entry name" value="ATP-synt_C"/>
    <property type="match status" value="1"/>
</dbReference>
<evidence type="ECO:0000313" key="13">
    <source>
        <dbReference type="EMBL" id="CAI9777871.1"/>
    </source>
</evidence>
<dbReference type="InterPro" id="IPR002379">
    <property type="entry name" value="ATPase_proteolipid_c-like_dom"/>
</dbReference>
<dbReference type="InterPro" id="IPR015202">
    <property type="entry name" value="GO-like_E_set"/>
</dbReference>
<dbReference type="AlphaFoldDB" id="A0AAD1ZY87"/>
<dbReference type="Pfam" id="PF09118">
    <property type="entry name" value="GO-like_E_set"/>
    <property type="match status" value="1"/>
</dbReference>
<dbReference type="PROSITE" id="PS51257">
    <property type="entry name" value="PROKAR_LIPOPROTEIN"/>
    <property type="match status" value="1"/>
</dbReference>
<name>A0AAD1ZY87_9LAMI</name>
<dbReference type="Pfam" id="PF07250">
    <property type="entry name" value="Glyoxal_oxid_N"/>
    <property type="match status" value="1"/>
</dbReference>
<dbReference type="SUPFAM" id="SSF50965">
    <property type="entry name" value="Galactose oxidase, central domain"/>
    <property type="match status" value="1"/>
</dbReference>
<dbReference type="PANTHER" id="PTHR32208:SF62">
    <property type="entry name" value="OXIDASE, PUTATIVE, EXPRESSED-RELATED"/>
    <property type="match status" value="1"/>
</dbReference>
<dbReference type="EMBL" id="OU503050">
    <property type="protein sequence ID" value="CAI9777871.1"/>
    <property type="molecule type" value="Genomic_DNA"/>
</dbReference>
<keyword evidence="14" id="KW-1185">Reference proteome</keyword>
<evidence type="ECO:0000256" key="3">
    <source>
        <dbReference type="ARBA" id="ARBA00022448"/>
    </source>
</evidence>
<dbReference type="InterPro" id="IPR011043">
    <property type="entry name" value="Gal_Oxase/kelch_b-propeller"/>
</dbReference>
<evidence type="ECO:0000256" key="9">
    <source>
        <dbReference type="SAM" id="Phobius"/>
    </source>
</evidence>
<dbReference type="GO" id="GO:0046961">
    <property type="term" value="F:proton-transporting ATPase activity, rotational mechanism"/>
    <property type="evidence" value="ECO:0007669"/>
    <property type="project" value="InterPro"/>
</dbReference>
<dbReference type="InterPro" id="IPR009880">
    <property type="entry name" value="Glyoxal_oxidase_N"/>
</dbReference>
<dbReference type="Gene3D" id="2.130.10.80">
    <property type="entry name" value="Galactose oxidase/kelch, beta-propeller"/>
    <property type="match status" value="1"/>
</dbReference>
<evidence type="ECO:0000259" key="10">
    <source>
        <dbReference type="Pfam" id="PF00137"/>
    </source>
</evidence>
<feature type="domain" description="Glyoxal oxidase N-terminal" evidence="11">
    <location>
        <begin position="48"/>
        <end position="417"/>
    </location>
</feature>
<dbReference type="InterPro" id="IPR037293">
    <property type="entry name" value="Gal_Oxidase_central_sf"/>
</dbReference>
<evidence type="ECO:0000256" key="4">
    <source>
        <dbReference type="ARBA" id="ARBA00022692"/>
    </source>
</evidence>
<evidence type="ECO:0000256" key="6">
    <source>
        <dbReference type="ARBA" id="ARBA00022989"/>
    </source>
</evidence>
<proteinExistence type="inferred from homology"/>
<dbReference type="Proteomes" id="UP000834106">
    <property type="component" value="Chromosome 15"/>
</dbReference>
<keyword evidence="3" id="KW-0813">Transport</keyword>
<dbReference type="GO" id="GO:0033179">
    <property type="term" value="C:proton-transporting V-type ATPase, V0 domain"/>
    <property type="evidence" value="ECO:0007669"/>
    <property type="project" value="InterPro"/>
</dbReference>
<evidence type="ECO:0008006" key="15">
    <source>
        <dbReference type="Google" id="ProtNLM"/>
    </source>
</evidence>
<organism evidence="13 14">
    <name type="scientific">Fraxinus pennsylvanica</name>
    <dbReference type="NCBI Taxonomy" id="56036"/>
    <lineage>
        <taxon>Eukaryota</taxon>
        <taxon>Viridiplantae</taxon>
        <taxon>Streptophyta</taxon>
        <taxon>Embryophyta</taxon>
        <taxon>Tracheophyta</taxon>
        <taxon>Spermatophyta</taxon>
        <taxon>Magnoliopsida</taxon>
        <taxon>eudicotyledons</taxon>
        <taxon>Gunneridae</taxon>
        <taxon>Pentapetalae</taxon>
        <taxon>asterids</taxon>
        <taxon>lamiids</taxon>
        <taxon>Lamiales</taxon>
        <taxon>Oleaceae</taxon>
        <taxon>Oleeae</taxon>
        <taxon>Fraxinus</taxon>
    </lineage>
</organism>
<dbReference type="InterPro" id="IPR014756">
    <property type="entry name" value="Ig_E-set"/>
</dbReference>
<dbReference type="PRINTS" id="PR00122">
    <property type="entry name" value="VACATPASE"/>
</dbReference>
<feature type="transmembrane region" description="Helical" evidence="9">
    <location>
        <begin position="541"/>
        <end position="566"/>
    </location>
</feature>
<keyword evidence="8 9" id="KW-0472">Membrane</keyword>
<comment type="similarity">
    <text evidence="2">Belongs to the V-ATPase proteolipid subunit family.</text>
</comment>
<sequence>MTRVSVLPFLLLPITILVLLLSCYRNILIDATGGKWDLLRFNIGISAMHMQLLNNDKVIILDRTGFGPSNISLPNGRCRNDTITLKIDCTAHSVEYDLASNSVRPLMVLTNTWCSSGAAMPDGTLIQTGGSNDGDHNVRTFKPCIDNACDWQENNSVLAQRRWYATNHILPDGRQIIIGGRGQFNYEFYPKTHSADKLHDLPFLTQTNDRNTENNLYPFVFLNVDGNLFIFANNRAILFDYTKGVVVKTYPTMPGGDPRNYPSTGSAVLLPLKNLQVEAIEAEVLVCALSTCGRIQITDANPQWAMETMPLARVMGDMVLLPNGKVLIINGASMGTAGWELGRNPVLSPVIYKPDNLSGSRFEVQNSSSTPRMYHSTAILLRDGRVLVGGSNPHQYDSFMGVQFPTDLTLEAFSPAYLDPNIAWLRPNIISPASQSNIGYGQQLAVRFGIPPGRLNRNSVIVTMVAPSFTTHSFSMNQRLLVLSGGDIKAVGRLKYQIRVVTPGSRNLTPPGYYLLFVVHQDIPSEGIWVHMKANAQQPKLFVGMILILIFAEALALYGLIVGIILSSRAGQSRAD</sequence>
<keyword evidence="5" id="KW-0732">Signal</keyword>
<keyword evidence="6 9" id="KW-1133">Transmembrane helix</keyword>
<evidence type="ECO:0000259" key="11">
    <source>
        <dbReference type="Pfam" id="PF07250"/>
    </source>
</evidence>
<evidence type="ECO:0000313" key="14">
    <source>
        <dbReference type="Proteomes" id="UP000834106"/>
    </source>
</evidence>
<evidence type="ECO:0000256" key="5">
    <source>
        <dbReference type="ARBA" id="ARBA00022729"/>
    </source>
</evidence>
<dbReference type="Gene3D" id="2.60.40.10">
    <property type="entry name" value="Immunoglobulins"/>
    <property type="match status" value="1"/>
</dbReference>
<dbReference type="PANTHER" id="PTHR32208">
    <property type="entry name" value="SECRETED PROTEIN-RELATED"/>
    <property type="match status" value="1"/>
</dbReference>
<comment type="subcellular location">
    <subcellularLocation>
        <location evidence="1">Membrane</location>
        <topology evidence="1">Multi-pass membrane protein</topology>
    </subcellularLocation>
</comment>
<accession>A0AAD1ZY87</accession>
<evidence type="ECO:0000256" key="2">
    <source>
        <dbReference type="ARBA" id="ARBA00007296"/>
    </source>
</evidence>
<keyword evidence="7" id="KW-0406">Ion transport</keyword>
<keyword evidence="4 9" id="KW-0812">Transmembrane</keyword>
<dbReference type="Gene3D" id="1.20.120.610">
    <property type="entry name" value="lithium bound rotor ring of v- atpase"/>
    <property type="match status" value="1"/>
</dbReference>
<evidence type="ECO:0000259" key="12">
    <source>
        <dbReference type="Pfam" id="PF09118"/>
    </source>
</evidence>
<dbReference type="CDD" id="cd02851">
    <property type="entry name" value="E_set_GO_C"/>
    <property type="match status" value="1"/>
</dbReference>
<dbReference type="SUPFAM" id="SSF81296">
    <property type="entry name" value="E set domains"/>
    <property type="match status" value="1"/>
</dbReference>
<dbReference type="InterPro" id="IPR000245">
    <property type="entry name" value="ATPase_proteolipid_csu"/>
</dbReference>
<gene>
    <name evidence="13" type="ORF">FPE_LOCUS25301</name>
</gene>
<dbReference type="InterPro" id="IPR013783">
    <property type="entry name" value="Ig-like_fold"/>
</dbReference>
<evidence type="ECO:0000256" key="7">
    <source>
        <dbReference type="ARBA" id="ARBA00023065"/>
    </source>
</evidence>
<feature type="domain" description="Galactose oxidase-like Early set" evidence="12">
    <location>
        <begin position="426"/>
        <end position="532"/>
    </location>
</feature>
<dbReference type="SUPFAM" id="SSF81333">
    <property type="entry name" value="F1F0 ATP synthase subunit C"/>
    <property type="match status" value="1"/>
</dbReference>
<feature type="domain" description="V-ATPase proteolipid subunit C-like" evidence="10">
    <location>
        <begin position="533"/>
        <end position="566"/>
    </location>
</feature>
<dbReference type="InterPro" id="IPR035921">
    <property type="entry name" value="F/V-ATP_Csub_sf"/>
</dbReference>
<reference evidence="13" key="1">
    <citation type="submission" date="2023-05" db="EMBL/GenBank/DDBJ databases">
        <authorList>
            <person name="Huff M."/>
        </authorList>
    </citation>
    <scope>NUCLEOTIDE SEQUENCE</scope>
</reference>
<evidence type="ECO:0000256" key="1">
    <source>
        <dbReference type="ARBA" id="ARBA00004141"/>
    </source>
</evidence>
<protein>
    <recommendedName>
        <fullName evidence="15">Galactose oxidase</fullName>
    </recommendedName>
</protein>